<accession>R9TJE2</accession>
<dbReference type="RefSeq" id="YP_008125361.1">
    <property type="nucleotide sequence ID" value="NC_021529.2"/>
</dbReference>
<sequence>MKLTANLIFDALKDIRGEFTTRDLVEKCIDMNDGMYKAKLEQSDNDVVVAMKRIYQHIASDLSESVREGNRLQPKLAEENLMLVSGESRGTYIIIAMHQEDSNDEVEFNRSVVIRESESSMTKIELNRIKQQKLIMNDINDIMKWKNSDFSIEWDHAQALADNGKHHPDNGQLITRQRNRTKNAKSMKRMTYKEQCAYLMNVVDFYLNDRFIDDEDAFIMKMNVAARLKILEEYY</sequence>
<dbReference type="GeneID" id="15926665"/>
<gene>
    <name evidence="1" type="ORF">VPFG_00212</name>
</gene>
<dbReference type="EMBL" id="HQ317393">
    <property type="protein sequence ID" value="AGN30212.1"/>
    <property type="molecule type" value="Genomic_DNA"/>
</dbReference>
<keyword evidence="2" id="KW-1185">Reference proteome</keyword>
<name>R9TJE2_9CAUD</name>
<evidence type="ECO:0000313" key="2">
    <source>
        <dbReference type="Proteomes" id="UP000201461"/>
    </source>
</evidence>
<dbReference type="KEGG" id="vg:15926665"/>
<proteinExistence type="predicted"/>
<organism evidence="1 2">
    <name type="scientific">Vibrio phage nt-1</name>
    <dbReference type="NCBI Taxonomy" id="115992"/>
    <lineage>
        <taxon>Viruses</taxon>
        <taxon>Duplodnaviria</taxon>
        <taxon>Heunggongvirae</taxon>
        <taxon>Uroviricota</taxon>
        <taxon>Caudoviricetes</taxon>
        <taxon>Pantevenvirales</taxon>
        <taxon>Straboviridae</taxon>
        <taxon>Mylasvirus</taxon>
        <taxon>Mylasvirus persius</taxon>
    </lineage>
</organism>
<dbReference type="Proteomes" id="UP000201461">
    <property type="component" value="Segment"/>
</dbReference>
<protein>
    <submittedName>
        <fullName evidence="1">Uncharacterized protein</fullName>
    </submittedName>
</protein>
<reference evidence="1 2" key="1">
    <citation type="journal article" date="2014" name="Genome Biol. Evol.">
        <title>Composite Conserved Promoter-Terminator Motifs (PeSLs) that Mediate Modular Shuffling in the Diverse T4-Like Myoviruses.</title>
        <authorList>
            <person name="Comeau A.M."/>
            <person name="Arbiol C."/>
            <person name="Krisch H.M."/>
        </authorList>
    </citation>
    <scope>NUCLEOTIDE SEQUENCE [LARGE SCALE GENOMIC DNA]</scope>
</reference>
<evidence type="ECO:0000313" key="1">
    <source>
        <dbReference type="EMBL" id="AGN30212.1"/>
    </source>
</evidence>